<reference evidence="2" key="1">
    <citation type="submission" date="2014-11" db="EMBL/GenBank/DDBJ databases">
        <authorList>
            <person name="Amaro Gonzalez C."/>
        </authorList>
    </citation>
    <scope>NUCLEOTIDE SEQUENCE</scope>
</reference>
<accession>A0A0E9VVW5</accession>
<proteinExistence type="predicted"/>
<sequence length="20" mass="2297">MTLNNAFEVNKGSELDETER</sequence>
<feature type="region of interest" description="Disordered" evidence="1">
    <location>
        <begin position="1"/>
        <end position="20"/>
    </location>
</feature>
<name>A0A0E9VVW5_ANGAN</name>
<dbReference type="AlphaFoldDB" id="A0A0E9VVW5"/>
<reference evidence="2" key="2">
    <citation type="journal article" date="2015" name="Fish Shellfish Immunol.">
        <title>Early steps in the European eel (Anguilla anguilla)-Vibrio vulnificus interaction in the gills: Role of the RtxA13 toxin.</title>
        <authorList>
            <person name="Callol A."/>
            <person name="Pajuelo D."/>
            <person name="Ebbesson L."/>
            <person name="Teles M."/>
            <person name="MacKenzie S."/>
            <person name="Amaro C."/>
        </authorList>
    </citation>
    <scope>NUCLEOTIDE SEQUENCE</scope>
</reference>
<protein>
    <submittedName>
        <fullName evidence="2">Uncharacterized protein</fullName>
    </submittedName>
</protein>
<evidence type="ECO:0000256" key="1">
    <source>
        <dbReference type="SAM" id="MobiDB-lite"/>
    </source>
</evidence>
<evidence type="ECO:0000313" key="2">
    <source>
        <dbReference type="EMBL" id="JAH81388.1"/>
    </source>
</evidence>
<dbReference type="EMBL" id="GBXM01027189">
    <property type="protein sequence ID" value="JAH81388.1"/>
    <property type="molecule type" value="Transcribed_RNA"/>
</dbReference>
<organism evidence="2">
    <name type="scientific">Anguilla anguilla</name>
    <name type="common">European freshwater eel</name>
    <name type="synonym">Muraena anguilla</name>
    <dbReference type="NCBI Taxonomy" id="7936"/>
    <lineage>
        <taxon>Eukaryota</taxon>
        <taxon>Metazoa</taxon>
        <taxon>Chordata</taxon>
        <taxon>Craniata</taxon>
        <taxon>Vertebrata</taxon>
        <taxon>Euteleostomi</taxon>
        <taxon>Actinopterygii</taxon>
        <taxon>Neopterygii</taxon>
        <taxon>Teleostei</taxon>
        <taxon>Anguilliformes</taxon>
        <taxon>Anguillidae</taxon>
        <taxon>Anguilla</taxon>
    </lineage>
</organism>